<dbReference type="Gene3D" id="3.40.1190.20">
    <property type="match status" value="1"/>
</dbReference>
<evidence type="ECO:0000259" key="6">
    <source>
        <dbReference type="Pfam" id="PF00294"/>
    </source>
</evidence>
<feature type="compositionally biased region" description="Polar residues" evidence="5">
    <location>
        <begin position="296"/>
        <end position="305"/>
    </location>
</feature>
<comment type="caution">
    <text evidence="7">The sequence shown here is derived from an EMBL/GenBank/DDBJ whole genome shotgun (WGS) entry which is preliminary data.</text>
</comment>
<protein>
    <submittedName>
        <fullName evidence="7">Ribokinase</fullName>
    </submittedName>
</protein>
<dbReference type="SUPFAM" id="SSF53613">
    <property type="entry name" value="Ribokinase-like"/>
    <property type="match status" value="1"/>
</dbReference>
<evidence type="ECO:0000313" key="7">
    <source>
        <dbReference type="EMBL" id="HIZ35470.1"/>
    </source>
</evidence>
<dbReference type="AlphaFoldDB" id="A0A9D2EDK3"/>
<dbReference type="PANTHER" id="PTHR42774">
    <property type="entry name" value="PHOSPHOTRANSFERASE SYSTEM TRANSPORT PROTEIN"/>
    <property type="match status" value="1"/>
</dbReference>
<sequence length="315" mass="31583">MTAAADVVFVGALTFDAIAVVDDFPAPDSRQVARDIVHAGGGPAATAAVAAARHGARTALIGTVGEDAEGEQILAELRAEGVDTRAVQVVAGGRSAASVVLVDAAAGTRAIAARTAEPPVLGAPAGTLLCGARWVHADHVGARPLLAQLAPVPADERPGVSIDDGYGIEGFTPAGVDLYVPTVASLVRRYGDRPVPDLLAAAQAEGARTVVATDGAQGVWFRAEGPAEHVPAHPVDVVSTLGAGDVFHGALVAALVTCSPAELSTARLAPAVARANVVAALSCRGVDGRSAIPSPDDTSAQLDLSRTTHRAEEAG</sequence>
<feature type="domain" description="Carbohydrate kinase PfkB" evidence="6">
    <location>
        <begin position="180"/>
        <end position="292"/>
    </location>
</feature>
<evidence type="ECO:0000256" key="2">
    <source>
        <dbReference type="ARBA" id="ARBA00022679"/>
    </source>
</evidence>
<evidence type="ECO:0000313" key="8">
    <source>
        <dbReference type="Proteomes" id="UP000824037"/>
    </source>
</evidence>
<dbReference type="Pfam" id="PF00294">
    <property type="entry name" value="PfkB"/>
    <property type="match status" value="2"/>
</dbReference>
<dbReference type="InterPro" id="IPR029056">
    <property type="entry name" value="Ribokinase-like"/>
</dbReference>
<gene>
    <name evidence="7" type="ORF">H9815_06805</name>
</gene>
<organism evidence="7 8">
    <name type="scientific">Candidatus Ruania gallistercoris</name>
    <dbReference type="NCBI Taxonomy" id="2838746"/>
    <lineage>
        <taxon>Bacteria</taxon>
        <taxon>Bacillati</taxon>
        <taxon>Actinomycetota</taxon>
        <taxon>Actinomycetes</taxon>
        <taxon>Micrococcales</taxon>
        <taxon>Ruaniaceae</taxon>
        <taxon>Ruania</taxon>
    </lineage>
</organism>
<dbReference type="PRINTS" id="PR00990">
    <property type="entry name" value="RIBOKINASE"/>
</dbReference>
<evidence type="ECO:0000256" key="3">
    <source>
        <dbReference type="ARBA" id="ARBA00022777"/>
    </source>
</evidence>
<reference evidence="7" key="1">
    <citation type="journal article" date="2021" name="PeerJ">
        <title>Extensive microbial diversity within the chicken gut microbiome revealed by metagenomics and culture.</title>
        <authorList>
            <person name="Gilroy R."/>
            <person name="Ravi A."/>
            <person name="Getino M."/>
            <person name="Pursley I."/>
            <person name="Horton D.L."/>
            <person name="Alikhan N.F."/>
            <person name="Baker D."/>
            <person name="Gharbi K."/>
            <person name="Hall N."/>
            <person name="Watson M."/>
            <person name="Adriaenssens E.M."/>
            <person name="Foster-Nyarko E."/>
            <person name="Jarju S."/>
            <person name="Secka A."/>
            <person name="Antonio M."/>
            <person name="Oren A."/>
            <person name="Chaudhuri R.R."/>
            <person name="La Ragione R."/>
            <person name="Hildebrand F."/>
            <person name="Pallen M.J."/>
        </authorList>
    </citation>
    <scope>NUCLEOTIDE SEQUENCE</scope>
    <source>
        <strain evidence="7">ChiGjej4B4-7305</strain>
    </source>
</reference>
<proteinExistence type="inferred from homology"/>
<evidence type="ECO:0000256" key="4">
    <source>
        <dbReference type="RuleBase" id="RU003704"/>
    </source>
</evidence>
<feature type="domain" description="Carbohydrate kinase PfkB" evidence="6">
    <location>
        <begin position="5"/>
        <end position="112"/>
    </location>
</feature>
<dbReference type="PROSITE" id="PS00584">
    <property type="entry name" value="PFKB_KINASES_2"/>
    <property type="match status" value="1"/>
</dbReference>
<evidence type="ECO:0000256" key="1">
    <source>
        <dbReference type="ARBA" id="ARBA00010688"/>
    </source>
</evidence>
<feature type="region of interest" description="Disordered" evidence="5">
    <location>
        <begin position="289"/>
        <end position="315"/>
    </location>
</feature>
<dbReference type="Proteomes" id="UP000824037">
    <property type="component" value="Unassembled WGS sequence"/>
</dbReference>
<evidence type="ECO:0000256" key="5">
    <source>
        <dbReference type="SAM" id="MobiDB-lite"/>
    </source>
</evidence>
<keyword evidence="2 4" id="KW-0808">Transferase</keyword>
<dbReference type="GO" id="GO:0016301">
    <property type="term" value="F:kinase activity"/>
    <property type="evidence" value="ECO:0007669"/>
    <property type="project" value="UniProtKB-KW"/>
</dbReference>
<dbReference type="InterPro" id="IPR011611">
    <property type="entry name" value="PfkB_dom"/>
</dbReference>
<dbReference type="EMBL" id="DXBY01000113">
    <property type="protein sequence ID" value="HIZ35470.1"/>
    <property type="molecule type" value="Genomic_DNA"/>
</dbReference>
<reference evidence="7" key="2">
    <citation type="submission" date="2021-04" db="EMBL/GenBank/DDBJ databases">
        <authorList>
            <person name="Gilroy R."/>
        </authorList>
    </citation>
    <scope>NUCLEOTIDE SEQUENCE</scope>
    <source>
        <strain evidence="7">ChiGjej4B4-7305</strain>
    </source>
</reference>
<keyword evidence="3 4" id="KW-0418">Kinase</keyword>
<accession>A0A9D2EDK3</accession>
<dbReference type="InterPro" id="IPR052562">
    <property type="entry name" value="Ketohexokinase-related"/>
</dbReference>
<dbReference type="InterPro" id="IPR002139">
    <property type="entry name" value="Ribo/fructo_kinase"/>
</dbReference>
<name>A0A9D2EDK3_9MICO</name>
<dbReference type="InterPro" id="IPR002173">
    <property type="entry name" value="Carboh/pur_kinase_PfkB_CS"/>
</dbReference>
<comment type="similarity">
    <text evidence="1 4">Belongs to the carbohydrate kinase PfkB family.</text>
</comment>
<dbReference type="PANTHER" id="PTHR42774:SF3">
    <property type="entry name" value="KETOHEXOKINASE"/>
    <property type="match status" value="1"/>
</dbReference>